<accession>A0A917RBH6</accession>
<feature type="compositionally biased region" description="Pro residues" evidence="1">
    <location>
        <begin position="143"/>
        <end position="155"/>
    </location>
</feature>
<feature type="transmembrane region" description="Helical" evidence="2">
    <location>
        <begin position="386"/>
        <end position="408"/>
    </location>
</feature>
<evidence type="ECO:0000313" key="3">
    <source>
        <dbReference type="EMBL" id="GGL00041.1"/>
    </source>
</evidence>
<proteinExistence type="predicted"/>
<feature type="region of interest" description="Disordered" evidence="1">
    <location>
        <begin position="16"/>
        <end position="337"/>
    </location>
</feature>
<feature type="region of interest" description="Disordered" evidence="1">
    <location>
        <begin position="415"/>
        <end position="458"/>
    </location>
</feature>
<dbReference type="AlphaFoldDB" id="A0A917RBH6"/>
<feature type="compositionally biased region" description="Low complexity" evidence="1">
    <location>
        <begin position="424"/>
        <end position="435"/>
    </location>
</feature>
<keyword evidence="4" id="KW-1185">Reference proteome</keyword>
<evidence type="ECO:0000313" key="4">
    <source>
        <dbReference type="Proteomes" id="UP000645217"/>
    </source>
</evidence>
<dbReference type="EMBL" id="BMNT01000027">
    <property type="protein sequence ID" value="GGL00041.1"/>
    <property type="molecule type" value="Genomic_DNA"/>
</dbReference>
<feature type="compositionally biased region" description="Polar residues" evidence="1">
    <location>
        <begin position="161"/>
        <end position="211"/>
    </location>
</feature>
<organism evidence="3 4">
    <name type="scientific">Sphaerisporangium melleum</name>
    <dbReference type="NCBI Taxonomy" id="321316"/>
    <lineage>
        <taxon>Bacteria</taxon>
        <taxon>Bacillati</taxon>
        <taxon>Actinomycetota</taxon>
        <taxon>Actinomycetes</taxon>
        <taxon>Streptosporangiales</taxon>
        <taxon>Streptosporangiaceae</taxon>
        <taxon>Sphaerisporangium</taxon>
    </lineage>
</organism>
<evidence type="ECO:0000256" key="2">
    <source>
        <dbReference type="SAM" id="Phobius"/>
    </source>
</evidence>
<keyword evidence="2" id="KW-0812">Transmembrane</keyword>
<feature type="compositionally biased region" description="Low complexity" evidence="1">
    <location>
        <begin position="270"/>
        <end position="294"/>
    </location>
</feature>
<feature type="compositionally biased region" description="Pro residues" evidence="1">
    <location>
        <begin position="90"/>
        <end position="106"/>
    </location>
</feature>
<feature type="compositionally biased region" description="Low complexity" evidence="1">
    <location>
        <begin position="220"/>
        <end position="245"/>
    </location>
</feature>
<feature type="compositionally biased region" description="Polar residues" evidence="1">
    <location>
        <begin position="247"/>
        <end position="257"/>
    </location>
</feature>
<sequence>MTSYVPLVYSFRVANSYDPAPGRNAVEEGLPMQDPPTDPTGLQFRGAFSDSPAEPPASHEIMPSTPNPGMMSGGSPAMAPEHTSRSAPSPAWPEMPPPPPPPPPSVFDPSPHASRSGADPRPAAEPFQHYGSPAGDAPTQTAFPPPPPLADPPFAPERYIQQPSGPQQYTPAGTGPQQYTPQSSGPQQYTPAGTGPQRYTQPGTGPQQYTPAPTGPQYSPAATGPQPPAGAAAAAAQGYAPAPTGEQAYTPTPSGPQRYTPAPTGPQNPAGPQDPAQAYAPAPTGPQQAPGGAYVPAGTETTMRVPAPGAPPAAPGTAEPRGRRHAPPPGDPENPDYKPFVTAGQISGPKTPPPERQQELWNTVFGENYEAIGEESEDDTGGGRRVWLLALVASVVVALVAALLWAFLVGPLSSSETSASPEDAAPTSSAKAPASGKGGTGTTKPQSIGRLPKYRGTASPRAGIVTDSAAGVSIVRLGGPWRLDPRAQQVRQTYGFATRQYVAAGTDAAGEQQFAQVMTGPLAQGLASKYSADKPDDLAPVISAVAFSARNKLFPAGNKVIKTAEQRVVAGGHPARLAAYQVTAGENKTTLVVAAVSTGGELPAIVYMSVPDGKKDLLPDVNTVFSSIRPTTPAS</sequence>
<name>A0A917RBH6_9ACTN</name>
<comment type="caution">
    <text evidence="3">The sequence shown here is derived from an EMBL/GenBank/DDBJ whole genome shotgun (WGS) entry which is preliminary data.</text>
</comment>
<dbReference type="Proteomes" id="UP000645217">
    <property type="component" value="Unassembled WGS sequence"/>
</dbReference>
<keyword evidence="2" id="KW-0472">Membrane</keyword>
<evidence type="ECO:0000256" key="1">
    <source>
        <dbReference type="SAM" id="MobiDB-lite"/>
    </source>
</evidence>
<protein>
    <submittedName>
        <fullName evidence="3">Uncharacterized protein</fullName>
    </submittedName>
</protein>
<reference evidence="3" key="2">
    <citation type="submission" date="2020-09" db="EMBL/GenBank/DDBJ databases">
        <authorList>
            <person name="Sun Q."/>
            <person name="Ohkuma M."/>
        </authorList>
    </citation>
    <scope>NUCLEOTIDE SEQUENCE</scope>
    <source>
        <strain evidence="3">JCM 13064</strain>
    </source>
</reference>
<keyword evidence="2" id="KW-1133">Transmembrane helix</keyword>
<gene>
    <name evidence="3" type="ORF">GCM10007964_47720</name>
</gene>
<reference evidence="3" key="1">
    <citation type="journal article" date="2014" name="Int. J. Syst. Evol. Microbiol.">
        <title>Complete genome sequence of Corynebacterium casei LMG S-19264T (=DSM 44701T), isolated from a smear-ripened cheese.</title>
        <authorList>
            <consortium name="US DOE Joint Genome Institute (JGI-PGF)"/>
            <person name="Walter F."/>
            <person name="Albersmeier A."/>
            <person name="Kalinowski J."/>
            <person name="Ruckert C."/>
        </authorList>
    </citation>
    <scope>NUCLEOTIDE SEQUENCE</scope>
    <source>
        <strain evidence="3">JCM 13064</strain>
    </source>
</reference>